<name>A0A2T4B8A8_9HYPO</name>
<dbReference type="PANTHER" id="PTHR33112">
    <property type="entry name" value="DOMAIN PROTEIN, PUTATIVE-RELATED"/>
    <property type="match status" value="1"/>
</dbReference>
<feature type="domain" description="Heterokaryon incompatibility" evidence="2">
    <location>
        <begin position="195"/>
        <end position="349"/>
    </location>
</feature>
<protein>
    <submittedName>
        <fullName evidence="3">HET-domain-containing protein</fullName>
    </submittedName>
</protein>
<dbReference type="Proteomes" id="UP000241546">
    <property type="component" value="Unassembled WGS sequence"/>
</dbReference>
<accession>A0A2T4B8A8</accession>
<evidence type="ECO:0000313" key="4">
    <source>
        <dbReference type="Proteomes" id="UP000241546"/>
    </source>
</evidence>
<keyword evidence="4" id="KW-1185">Reference proteome</keyword>
<dbReference type="OrthoDB" id="47007at2759"/>
<dbReference type="RefSeq" id="XP_024748883.1">
    <property type="nucleotide sequence ID" value="XM_024897197.1"/>
</dbReference>
<dbReference type="InterPro" id="IPR010730">
    <property type="entry name" value="HET"/>
</dbReference>
<evidence type="ECO:0000256" key="1">
    <source>
        <dbReference type="SAM" id="MobiDB-lite"/>
    </source>
</evidence>
<feature type="compositionally biased region" description="Low complexity" evidence="1">
    <location>
        <begin position="14"/>
        <end position="23"/>
    </location>
</feature>
<organism evidence="3 4">
    <name type="scientific">Trichoderma citrinoviride</name>
    <dbReference type="NCBI Taxonomy" id="58853"/>
    <lineage>
        <taxon>Eukaryota</taxon>
        <taxon>Fungi</taxon>
        <taxon>Dikarya</taxon>
        <taxon>Ascomycota</taxon>
        <taxon>Pezizomycotina</taxon>
        <taxon>Sordariomycetes</taxon>
        <taxon>Hypocreomycetidae</taxon>
        <taxon>Hypocreales</taxon>
        <taxon>Hypocreaceae</taxon>
        <taxon>Trichoderma</taxon>
    </lineage>
</organism>
<dbReference type="Pfam" id="PF06985">
    <property type="entry name" value="HET"/>
    <property type="match status" value="1"/>
</dbReference>
<evidence type="ECO:0000259" key="2">
    <source>
        <dbReference type="Pfam" id="PF06985"/>
    </source>
</evidence>
<proteinExistence type="predicted"/>
<dbReference type="AlphaFoldDB" id="A0A2T4B8A8"/>
<gene>
    <name evidence="3" type="ORF">BBK36DRAFT_1202058</name>
</gene>
<dbReference type="GeneID" id="36605315"/>
<dbReference type="PANTHER" id="PTHR33112:SF9">
    <property type="entry name" value="HETEROKARYON INCOMPATIBILITY DOMAIN-CONTAINING PROTEIN"/>
    <property type="match status" value="1"/>
</dbReference>
<evidence type="ECO:0000313" key="3">
    <source>
        <dbReference type="EMBL" id="PTB65563.1"/>
    </source>
</evidence>
<reference evidence="4" key="1">
    <citation type="submission" date="2016-07" db="EMBL/GenBank/DDBJ databases">
        <title>Multiple horizontal gene transfer events from other fungi enriched the ability of initially mycotrophic Trichoderma (Ascomycota) to feed on dead plant biomass.</title>
        <authorList>
            <consortium name="DOE Joint Genome Institute"/>
            <person name="Atanasova L."/>
            <person name="Chenthamara K."/>
            <person name="Zhang J."/>
            <person name="Grujic M."/>
            <person name="Henrissat B."/>
            <person name="Kuo A."/>
            <person name="Aerts A."/>
            <person name="Salamov A."/>
            <person name="Lipzen A."/>
            <person name="Labutti K."/>
            <person name="Barry K."/>
            <person name="Miao Y."/>
            <person name="Rahimi M.J."/>
            <person name="Shen Q."/>
            <person name="Grigoriev I.V."/>
            <person name="Kubicek C.P."/>
            <person name="Druzhinina I.S."/>
        </authorList>
    </citation>
    <scope>NUCLEOTIDE SEQUENCE [LARGE SCALE GENOMIC DNA]</scope>
    <source>
        <strain evidence="4">TUCIM 6016</strain>
    </source>
</reference>
<dbReference type="EMBL" id="KZ680214">
    <property type="protein sequence ID" value="PTB65563.1"/>
    <property type="molecule type" value="Genomic_DNA"/>
</dbReference>
<sequence length="679" mass="75529">MSLSGLESAPETRPCSSCHHPPSSNSGPTAAITNLAALFQGAESGCVSCSVLSAGIQSIVGYDASHDIQHSDSVEWLRMDMNMAASCRSLSLTLFKRQLEIAVFAPPPHKTPEFERIFPNVPVGVTDLPKTTDSDASFEWAAEKLRHCDDSHGCHMMKSDSTGPLPRRILDIGSTDNDHIRLREFDVNDGENPKYACLTHCWGTSRPSSTIIANLELHKQGIPWSVLPRLFQDTITVARRLGISLLWIDSLCIVQDNKDDWRREAAKMSSVYQNAYIVISASKASGSEESLFGGIDYKLKPSIIPVPSLGQGAALCFRRALTHSPGYMDQRLVKSSTLPTFTRGWIFQERLLPSRILHFGPQELSWECLQAATCQCTLPTAANSGGGSADVYTASAQRILESKAIFNHGHWQKLEEARLIRIWHMLVEEYTKLDLTFESDIFPAISGIAKLFQHSSKCEYVAGMWTDYLLYDLAWHKETMSDDSTKGIEWHQRPQVWRAPTWSWAAALGPVKFLDMGTGLSALCKVEEVKCFPYQTDPTGELSGGYLLLRGHLVPTSIKYKPPMSQEMRKHFGLLELDMMQGQVGNIWVDYDSSLLGTDHVPAGTVAQCFMLASRLDAGSLILLLLKESGYDTTNCCTVWQRLGLVQLSRPPNVICDAKEYWFNVFKGRVSDMILVKII</sequence>
<feature type="region of interest" description="Disordered" evidence="1">
    <location>
        <begin position="1"/>
        <end position="23"/>
    </location>
</feature>